<sequence>DSANNDPPTNFSNMNGIGGDFDKWARSKEYRGYIHIPSFNVKCDAKGYLVSANPRDPDYRNQENPTKNPEKVADAECNPYGYTKIPQAPWGTRWLYQTCPVGYEQADIYTEDPTFNGFQSKPINSNTCLNIHNFRTSRLSPCARRAQQEMTKTDAPFIFTNVNMKVCCDRQVSITIDRSIFPQTRLYIDGKMVGEREQTDLGKFIQSGGSQPDPSKLSKAGHGKIAHSGKSLTYNKKVEK</sequence>
<reference evidence="1" key="1">
    <citation type="submission" date="2021-06" db="EMBL/GenBank/DDBJ databases">
        <authorList>
            <person name="Kallberg Y."/>
            <person name="Tangrot J."/>
            <person name="Rosling A."/>
        </authorList>
    </citation>
    <scope>NUCLEOTIDE SEQUENCE</scope>
    <source>
        <strain evidence="1">MA461A</strain>
    </source>
</reference>
<accession>A0ACA9S3X6</accession>
<proteinExistence type="predicted"/>
<comment type="caution">
    <text evidence="1">The sequence shown here is derived from an EMBL/GenBank/DDBJ whole genome shotgun (WGS) entry which is preliminary data.</text>
</comment>
<feature type="non-terminal residue" evidence="1">
    <location>
        <position position="1"/>
    </location>
</feature>
<evidence type="ECO:0000313" key="2">
    <source>
        <dbReference type="Proteomes" id="UP000789920"/>
    </source>
</evidence>
<dbReference type="Proteomes" id="UP000789920">
    <property type="component" value="Unassembled WGS sequence"/>
</dbReference>
<evidence type="ECO:0000313" key="1">
    <source>
        <dbReference type="EMBL" id="CAG8823988.1"/>
    </source>
</evidence>
<keyword evidence="2" id="KW-1185">Reference proteome</keyword>
<name>A0ACA9S3X6_9GLOM</name>
<protein>
    <submittedName>
        <fullName evidence="1">31515_t:CDS:1</fullName>
    </submittedName>
</protein>
<feature type="non-terminal residue" evidence="1">
    <location>
        <position position="240"/>
    </location>
</feature>
<organism evidence="1 2">
    <name type="scientific">Racocetra persica</name>
    <dbReference type="NCBI Taxonomy" id="160502"/>
    <lineage>
        <taxon>Eukaryota</taxon>
        <taxon>Fungi</taxon>
        <taxon>Fungi incertae sedis</taxon>
        <taxon>Mucoromycota</taxon>
        <taxon>Glomeromycotina</taxon>
        <taxon>Glomeromycetes</taxon>
        <taxon>Diversisporales</taxon>
        <taxon>Gigasporaceae</taxon>
        <taxon>Racocetra</taxon>
    </lineage>
</organism>
<dbReference type="EMBL" id="CAJVQC010088274">
    <property type="protein sequence ID" value="CAG8823988.1"/>
    <property type="molecule type" value="Genomic_DNA"/>
</dbReference>
<gene>
    <name evidence="1" type="ORF">RPERSI_LOCUS26145</name>
</gene>